<dbReference type="EMBL" id="CAJOBF010004403">
    <property type="protein sequence ID" value="CAF4136982.1"/>
    <property type="molecule type" value="Genomic_DNA"/>
</dbReference>
<keyword evidence="2" id="KW-0548">Nucleotidyltransferase</keyword>
<evidence type="ECO:0000256" key="4">
    <source>
        <dbReference type="ARBA" id="ARBA00022759"/>
    </source>
</evidence>
<dbReference type="InterPro" id="IPR041373">
    <property type="entry name" value="RT_RNaseH"/>
</dbReference>
<dbReference type="GO" id="GO:0016787">
    <property type="term" value="F:hydrolase activity"/>
    <property type="evidence" value="ECO:0007669"/>
    <property type="project" value="UniProtKB-KW"/>
</dbReference>
<keyword evidence="5" id="KW-0378">Hydrolase</keyword>
<dbReference type="Gene3D" id="3.30.70.270">
    <property type="match status" value="1"/>
</dbReference>
<evidence type="ECO:0000256" key="1">
    <source>
        <dbReference type="ARBA" id="ARBA00022679"/>
    </source>
</evidence>
<dbReference type="SUPFAM" id="SSF56672">
    <property type="entry name" value="DNA/RNA polymerases"/>
    <property type="match status" value="1"/>
</dbReference>
<dbReference type="PANTHER" id="PTHR37984">
    <property type="entry name" value="PROTEIN CBG26694"/>
    <property type="match status" value="1"/>
</dbReference>
<evidence type="ECO:0000256" key="3">
    <source>
        <dbReference type="ARBA" id="ARBA00022722"/>
    </source>
</evidence>
<feature type="region of interest" description="Disordered" evidence="7">
    <location>
        <begin position="1"/>
        <end position="27"/>
    </location>
</feature>
<dbReference type="InterPro" id="IPR050951">
    <property type="entry name" value="Retrovirus_Pol_polyprotein"/>
</dbReference>
<organism evidence="9 10">
    <name type="scientific">Rotaria magnacalcarata</name>
    <dbReference type="NCBI Taxonomy" id="392030"/>
    <lineage>
        <taxon>Eukaryota</taxon>
        <taxon>Metazoa</taxon>
        <taxon>Spiralia</taxon>
        <taxon>Gnathifera</taxon>
        <taxon>Rotifera</taxon>
        <taxon>Eurotatoria</taxon>
        <taxon>Bdelloidea</taxon>
        <taxon>Philodinida</taxon>
        <taxon>Philodinidae</taxon>
        <taxon>Rotaria</taxon>
    </lineage>
</organism>
<sequence length="854" mass="97503">MKFARDQLKAAQHREGVKSSSKTLSGDYKNVTSGRKYVNKSIKHKHNLGLSSIKHEFEAKWLNDLDRKTVKHIVKGEGVNETKYPVGKGSLIKTLIDSGSMESSIRIDLVNSLGIRIVPLRQGEPNFSMGIAGEIPILGRCSGIKKDEKYVNAICELPLPPDVKSLMSFIGSVIYLHKFLPGFADVAKPLTQMTSSNRSKMREKIVWDETKLKAFEAVRELVKRDVELSYPRFNDVNNPLKLFTDASSQAAGSCLMQTQDGVDRIIAFHSTTFSKTERAYSVTELELLALKLGIQAFEVFLKGNYFVAYTDHAPLLHLTSLKNFNGRITRTLEYLSNFNFSTVWIPGRENIISDMLSRTPQWSNNGENVPNLEIIENYEYLPEGIEIGYEPNGGGNSILRSLMWSYKGLNNDMSGITESSIHELRQAWTALKNVNSPLPHCFIQAFANLYKGDGKMQNSNCNIKQTWTDLCSLEADEDIVDINVFDIIEKNEKLLENNDTSTENNTKTIDKFVEKTNNYHEESYVDCKIKQHLVLKNEVIYYNKPGEATVPLMPTNAVITVALKLHDQHYHCGREKLTSLVSKILYHTRRGNCTAYKLQHLYAGPYVVIHTYPGGITYDVRSTQDYSCAFVVHHAQLRSWVKPHPILLKNSDYRFYYDLTKPLTPLEETKWTREGDPLETRQVPHANWRPVDIDCPDERAVLQVTDEDELIYSDEDTGQTGEDKDEYRGNDFITAQEQTFIYTIPDFIYRRDRPRRHAEGPLITRDPDEDYGEIIHEPLDDESSHEEITCITETTEPQYENIDKIVGVDEHRQTSVTSHEEHYRELLNNAIDADELSEGRINCMNYLVLSIVVK</sequence>
<dbReference type="GO" id="GO:0003964">
    <property type="term" value="F:RNA-directed DNA polymerase activity"/>
    <property type="evidence" value="ECO:0007669"/>
    <property type="project" value="UniProtKB-KW"/>
</dbReference>
<proteinExistence type="predicted"/>
<gene>
    <name evidence="9" type="ORF">UXM345_LOCUS24342</name>
</gene>
<evidence type="ECO:0000256" key="7">
    <source>
        <dbReference type="SAM" id="MobiDB-lite"/>
    </source>
</evidence>
<evidence type="ECO:0000256" key="6">
    <source>
        <dbReference type="ARBA" id="ARBA00022918"/>
    </source>
</evidence>
<feature type="compositionally biased region" description="Basic and acidic residues" evidence="7">
    <location>
        <begin position="1"/>
        <end position="17"/>
    </location>
</feature>
<comment type="caution">
    <text evidence="9">The sequence shown here is derived from an EMBL/GenBank/DDBJ whole genome shotgun (WGS) entry which is preliminary data.</text>
</comment>
<evidence type="ECO:0000256" key="5">
    <source>
        <dbReference type="ARBA" id="ARBA00022801"/>
    </source>
</evidence>
<dbReference type="CDD" id="cd09274">
    <property type="entry name" value="RNase_HI_RT_Ty3"/>
    <property type="match status" value="1"/>
</dbReference>
<protein>
    <recommendedName>
        <fullName evidence="8">Reverse transcriptase RNase H-like domain-containing protein</fullName>
    </recommendedName>
</protein>
<feature type="domain" description="Reverse transcriptase RNase H-like" evidence="8">
    <location>
        <begin position="235"/>
        <end position="338"/>
    </location>
</feature>
<evidence type="ECO:0000259" key="8">
    <source>
        <dbReference type="Pfam" id="PF17917"/>
    </source>
</evidence>
<dbReference type="PANTHER" id="PTHR37984:SF5">
    <property type="entry name" value="PROTEIN NYNRIN-LIKE"/>
    <property type="match status" value="1"/>
</dbReference>
<dbReference type="FunFam" id="3.10.20.370:FF:000001">
    <property type="entry name" value="Retrovirus-related Pol polyprotein from transposon 17.6-like protein"/>
    <property type="match status" value="1"/>
</dbReference>
<keyword evidence="3" id="KW-0540">Nuclease</keyword>
<dbReference type="Pfam" id="PF17917">
    <property type="entry name" value="RT_RNaseH"/>
    <property type="match status" value="1"/>
</dbReference>
<name>A0A819XH99_9BILA</name>
<dbReference type="InterPro" id="IPR043128">
    <property type="entry name" value="Rev_trsase/Diguanyl_cyclase"/>
</dbReference>
<dbReference type="AlphaFoldDB" id="A0A819XH99"/>
<reference evidence="9" key="1">
    <citation type="submission" date="2021-02" db="EMBL/GenBank/DDBJ databases">
        <authorList>
            <person name="Nowell W R."/>
        </authorList>
    </citation>
    <scope>NUCLEOTIDE SEQUENCE</scope>
</reference>
<keyword evidence="1" id="KW-0808">Transferase</keyword>
<evidence type="ECO:0000313" key="10">
    <source>
        <dbReference type="Proteomes" id="UP000663842"/>
    </source>
</evidence>
<evidence type="ECO:0000256" key="2">
    <source>
        <dbReference type="ARBA" id="ARBA00022695"/>
    </source>
</evidence>
<dbReference type="GO" id="GO:0004519">
    <property type="term" value="F:endonuclease activity"/>
    <property type="evidence" value="ECO:0007669"/>
    <property type="project" value="UniProtKB-KW"/>
</dbReference>
<keyword evidence="4" id="KW-0255">Endonuclease</keyword>
<evidence type="ECO:0000313" key="9">
    <source>
        <dbReference type="EMBL" id="CAF4136982.1"/>
    </source>
</evidence>
<dbReference type="InterPro" id="IPR043502">
    <property type="entry name" value="DNA/RNA_pol_sf"/>
</dbReference>
<accession>A0A819XH99</accession>
<keyword evidence="6" id="KW-0695">RNA-directed DNA polymerase</keyword>
<dbReference type="Proteomes" id="UP000663842">
    <property type="component" value="Unassembled WGS sequence"/>
</dbReference>